<keyword evidence="1 2" id="KW-0238">DNA-binding</keyword>
<feature type="region of interest" description="Disordered" evidence="4">
    <location>
        <begin position="191"/>
        <end position="223"/>
    </location>
</feature>
<evidence type="ECO:0000256" key="1">
    <source>
        <dbReference type="ARBA" id="ARBA00023125"/>
    </source>
</evidence>
<protein>
    <recommendedName>
        <fullName evidence="2 3">Single-stranded DNA-binding protein</fullName>
        <shortName evidence="2">SSB</shortName>
    </recommendedName>
</protein>
<evidence type="ECO:0000256" key="4">
    <source>
        <dbReference type="SAM" id="MobiDB-lite"/>
    </source>
</evidence>
<gene>
    <name evidence="5" type="ORF">QJ048_03935</name>
</gene>
<dbReference type="PANTHER" id="PTHR10302:SF0">
    <property type="entry name" value="SINGLE-STRANDED DNA-BINDING PROTEIN, MITOCHONDRIAL"/>
    <property type="match status" value="1"/>
</dbReference>
<dbReference type="Gene3D" id="2.40.50.140">
    <property type="entry name" value="Nucleic acid-binding proteins"/>
    <property type="match status" value="1"/>
</dbReference>
<organism evidence="5 6">
    <name type="scientific">Pinibacter soli</name>
    <dbReference type="NCBI Taxonomy" id="3044211"/>
    <lineage>
        <taxon>Bacteria</taxon>
        <taxon>Pseudomonadati</taxon>
        <taxon>Bacteroidota</taxon>
        <taxon>Chitinophagia</taxon>
        <taxon>Chitinophagales</taxon>
        <taxon>Chitinophagaceae</taxon>
        <taxon>Pinibacter</taxon>
    </lineage>
</organism>
<dbReference type="InterPro" id="IPR012340">
    <property type="entry name" value="NA-bd_OB-fold"/>
</dbReference>
<name>A0ABT6R908_9BACT</name>
<proteinExistence type="inferred from homology"/>
<evidence type="ECO:0000256" key="2">
    <source>
        <dbReference type="HAMAP-Rule" id="MF_00984"/>
    </source>
</evidence>
<dbReference type="HAMAP" id="MF_00984">
    <property type="entry name" value="SSB"/>
    <property type="match status" value="1"/>
</dbReference>
<keyword evidence="5" id="KW-0808">Transferase</keyword>
<evidence type="ECO:0000313" key="6">
    <source>
        <dbReference type="Proteomes" id="UP001226434"/>
    </source>
</evidence>
<keyword evidence="5" id="KW-0328">Glycosyltransferase</keyword>
<sequence length="223" mass="25612">MCLSPDIWRVSLKNENGAERIFKFPNFQIFKFHPEFILSLNLVAFTHLKMQKNLFDFGLKKLILERFRQHRKICKLKFIIMRGVNRVMLIGNLGKDPDVQHLEGNIAVAKFSLATTETYKDRAGKLISQTEWHTVVLWRGLAELAQKYLHKGSLVYIEGRLRTRSWEDKEGNKKFATEVVGDNLIMLDKRTDGTPGLQSYPTEGLEGLNPADIPPEPTGDLPF</sequence>
<dbReference type="CDD" id="cd04496">
    <property type="entry name" value="SSB_OBF"/>
    <property type="match status" value="1"/>
</dbReference>
<dbReference type="InterPro" id="IPR011344">
    <property type="entry name" value="ssDNA-bd"/>
</dbReference>
<dbReference type="RefSeq" id="WP_282333026.1">
    <property type="nucleotide sequence ID" value="NZ_JASBRG010000002.1"/>
</dbReference>
<dbReference type="SUPFAM" id="SSF50249">
    <property type="entry name" value="Nucleic acid-binding proteins"/>
    <property type="match status" value="1"/>
</dbReference>
<evidence type="ECO:0000256" key="3">
    <source>
        <dbReference type="RuleBase" id="RU000524"/>
    </source>
</evidence>
<dbReference type="GO" id="GO:0003677">
    <property type="term" value="F:DNA binding"/>
    <property type="evidence" value="ECO:0007669"/>
    <property type="project" value="UniProtKB-KW"/>
</dbReference>
<dbReference type="NCBIfam" id="TIGR00621">
    <property type="entry name" value="ssb"/>
    <property type="match status" value="1"/>
</dbReference>
<dbReference type="PROSITE" id="PS50935">
    <property type="entry name" value="SSB"/>
    <property type="match status" value="1"/>
</dbReference>
<dbReference type="Pfam" id="PF00436">
    <property type="entry name" value="SSB"/>
    <property type="match status" value="1"/>
</dbReference>
<evidence type="ECO:0000313" key="5">
    <source>
        <dbReference type="EMBL" id="MDI3318906.1"/>
    </source>
</evidence>
<dbReference type="Proteomes" id="UP001226434">
    <property type="component" value="Unassembled WGS sequence"/>
</dbReference>
<comment type="caution">
    <text evidence="5">The sequence shown here is derived from an EMBL/GenBank/DDBJ whole genome shotgun (WGS) entry which is preliminary data.</text>
</comment>
<comment type="caution">
    <text evidence="2">Lacks conserved residue(s) required for the propagation of feature annotation.</text>
</comment>
<reference evidence="5 6" key="1">
    <citation type="submission" date="2023-05" db="EMBL/GenBank/DDBJ databases">
        <title>Genome sequence of Pinibacter sp. MAH-24.</title>
        <authorList>
            <person name="Huq M.A."/>
        </authorList>
    </citation>
    <scope>NUCLEOTIDE SEQUENCE [LARGE SCALE GENOMIC DNA]</scope>
    <source>
        <strain evidence="5 6">MAH-24</strain>
    </source>
</reference>
<dbReference type="InterPro" id="IPR000424">
    <property type="entry name" value="Primosome_PriB/ssb"/>
</dbReference>
<dbReference type="PANTHER" id="PTHR10302">
    <property type="entry name" value="SINGLE-STRANDED DNA-BINDING PROTEIN"/>
    <property type="match status" value="1"/>
</dbReference>
<comment type="subunit">
    <text evidence="2">Homotetramer.</text>
</comment>
<dbReference type="EMBL" id="JASBRG010000002">
    <property type="protein sequence ID" value="MDI3318906.1"/>
    <property type="molecule type" value="Genomic_DNA"/>
</dbReference>
<dbReference type="GO" id="GO:0016757">
    <property type="term" value="F:glycosyltransferase activity"/>
    <property type="evidence" value="ECO:0007669"/>
    <property type="project" value="UniProtKB-KW"/>
</dbReference>
<accession>A0ABT6R908</accession>
<keyword evidence="6" id="KW-1185">Reference proteome</keyword>